<dbReference type="PANTHER" id="PTHR36118">
    <property type="entry name" value="ION-TRANSLOCATING OXIDOREDUCTASE COMPLEX SUBUNIT G"/>
    <property type="match status" value="1"/>
</dbReference>
<sequence length="213" mass="23721">MSQPNPIPSKTLWQQMAKSAVSLSLFTLVGVGLLLGIRFITAEPIAIAQKQTILDTFNQVMPPENYNNDPLLDTKQIIAPEFLGTSEPVTLYRVRKDGQPTGVILQTIAPDGYSGDIHILMGVLADGRIAGVRVLEHKETPGLGDKIEIKKSQWIRTFDGRNLRDENAPRWRVRKDGGDFDQFTGATITPRAVVKAVRNTLDYLNQHRDALYD</sequence>
<keyword evidence="3 6" id="KW-0285">Flavoprotein</keyword>
<gene>
    <name evidence="6" type="primary">rnfG</name>
    <name evidence="9" type="ORF">THMIRHAT_11220</name>
</gene>
<feature type="domain" description="FMN-binding" evidence="8">
    <location>
        <begin position="112"/>
        <end position="204"/>
    </location>
</feature>
<dbReference type="GO" id="GO:0022900">
    <property type="term" value="P:electron transport chain"/>
    <property type="evidence" value="ECO:0007669"/>
    <property type="project" value="UniProtKB-UniRule"/>
</dbReference>
<keyword evidence="2 6" id="KW-0597">Phosphoprotein</keyword>
<evidence type="ECO:0000313" key="9">
    <source>
        <dbReference type="EMBL" id="BBP43376.1"/>
    </source>
</evidence>
<dbReference type="Pfam" id="PF04205">
    <property type="entry name" value="FMN_bind"/>
    <property type="match status" value="1"/>
</dbReference>
<evidence type="ECO:0000313" key="10">
    <source>
        <dbReference type="Proteomes" id="UP000501466"/>
    </source>
</evidence>
<keyword evidence="6" id="KW-1003">Cell membrane</keyword>
<comment type="subunit">
    <text evidence="6">The complex is composed of six subunits: RnfA, RnfB, RnfC, RnfD, RnfE and RnfG.</text>
</comment>
<evidence type="ECO:0000256" key="1">
    <source>
        <dbReference type="ARBA" id="ARBA00022448"/>
    </source>
</evidence>
<proteinExistence type="inferred from homology"/>
<comment type="cofactor">
    <cofactor evidence="6">
        <name>FMN</name>
        <dbReference type="ChEBI" id="CHEBI:58210"/>
    </cofactor>
</comment>
<evidence type="ECO:0000256" key="2">
    <source>
        <dbReference type="ARBA" id="ARBA00022553"/>
    </source>
</evidence>
<keyword evidence="6 7" id="KW-0812">Transmembrane</keyword>
<dbReference type="AlphaFoldDB" id="A0A6F8PMR0"/>
<dbReference type="GO" id="GO:0009055">
    <property type="term" value="F:electron transfer activity"/>
    <property type="evidence" value="ECO:0007669"/>
    <property type="project" value="InterPro"/>
</dbReference>
<comment type="function">
    <text evidence="6">Part of a membrane-bound complex that couples electron transfer with translocation of ions across the membrane.</text>
</comment>
<dbReference type="PANTHER" id="PTHR36118:SF1">
    <property type="entry name" value="ION-TRANSLOCATING OXIDOREDUCTASE COMPLEX SUBUNIT G"/>
    <property type="match status" value="1"/>
</dbReference>
<dbReference type="InterPro" id="IPR007329">
    <property type="entry name" value="FMN-bd"/>
</dbReference>
<keyword evidence="1 6" id="KW-0813">Transport</keyword>
<dbReference type="PIRSF" id="PIRSF006091">
    <property type="entry name" value="E_trnsport_RnfG"/>
    <property type="match status" value="1"/>
</dbReference>
<keyword evidence="4 6" id="KW-0288">FMN</keyword>
<dbReference type="GO" id="GO:0010181">
    <property type="term" value="F:FMN binding"/>
    <property type="evidence" value="ECO:0007669"/>
    <property type="project" value="InterPro"/>
</dbReference>
<protein>
    <recommendedName>
        <fullName evidence="6">Ion-translocating oxidoreductase complex subunit G</fullName>
        <ecNumber evidence="6">7.-.-.-</ecNumber>
    </recommendedName>
    <alternativeName>
        <fullName evidence="6">Rnf electron transport complex subunit G</fullName>
    </alternativeName>
</protein>
<dbReference type="SMART" id="SM00900">
    <property type="entry name" value="FMN_bind"/>
    <property type="match status" value="1"/>
</dbReference>
<dbReference type="NCBIfam" id="NF002519">
    <property type="entry name" value="PRK01908.1"/>
    <property type="match status" value="1"/>
</dbReference>
<keyword evidence="6 7" id="KW-0472">Membrane</keyword>
<dbReference type="NCBIfam" id="TIGR01947">
    <property type="entry name" value="rnfG"/>
    <property type="match status" value="1"/>
</dbReference>
<feature type="modified residue" description="FMN phosphoryl threonine" evidence="6">
    <location>
        <position position="187"/>
    </location>
</feature>
<comment type="similarity">
    <text evidence="6">Belongs to the RnfG family.</text>
</comment>
<evidence type="ECO:0000256" key="6">
    <source>
        <dbReference type="HAMAP-Rule" id="MF_00479"/>
    </source>
</evidence>
<evidence type="ECO:0000256" key="4">
    <source>
        <dbReference type="ARBA" id="ARBA00022643"/>
    </source>
</evidence>
<dbReference type="HAMAP" id="MF_00479">
    <property type="entry name" value="RsxG_RnfG"/>
    <property type="match status" value="1"/>
</dbReference>
<dbReference type="RefSeq" id="WP_173291185.1">
    <property type="nucleotide sequence ID" value="NZ_AP021888.1"/>
</dbReference>
<dbReference type="Proteomes" id="UP000501466">
    <property type="component" value="Chromosome"/>
</dbReference>
<comment type="subcellular location">
    <subcellularLocation>
        <location evidence="6">Cell inner membrane</location>
        <topology evidence="6">Single-pass membrane protein</topology>
    </subcellularLocation>
</comment>
<evidence type="ECO:0000256" key="3">
    <source>
        <dbReference type="ARBA" id="ARBA00022630"/>
    </source>
</evidence>
<keyword evidence="5 6" id="KW-0249">Electron transport</keyword>
<evidence type="ECO:0000256" key="7">
    <source>
        <dbReference type="SAM" id="Phobius"/>
    </source>
</evidence>
<feature type="transmembrane region" description="Helical" evidence="7">
    <location>
        <begin position="20"/>
        <end position="40"/>
    </location>
</feature>
<accession>A0A6F8PMR0</accession>
<organism evidence="9 10">
    <name type="scientific">Thiosulfativibrio zosterae</name>
    <dbReference type="NCBI Taxonomy" id="2675053"/>
    <lineage>
        <taxon>Bacteria</taxon>
        <taxon>Pseudomonadati</taxon>
        <taxon>Pseudomonadota</taxon>
        <taxon>Gammaproteobacteria</taxon>
        <taxon>Thiotrichales</taxon>
        <taxon>Piscirickettsiaceae</taxon>
        <taxon>Thiosulfativibrio</taxon>
    </lineage>
</organism>
<reference evidence="10" key="1">
    <citation type="submission" date="2019-11" db="EMBL/GenBank/DDBJ databases">
        <title>Isolation and characterization of two novel species in the genus Thiomicrorhabdus.</title>
        <authorList>
            <person name="Mochizuki J."/>
            <person name="Kojima H."/>
            <person name="Fukui M."/>
        </authorList>
    </citation>
    <scope>NUCLEOTIDE SEQUENCE [LARGE SCALE GENOMIC DNA]</scope>
    <source>
        <strain evidence="10">AkT22</strain>
    </source>
</reference>
<keyword evidence="6" id="KW-1278">Translocase</keyword>
<evidence type="ECO:0000259" key="8">
    <source>
        <dbReference type="SMART" id="SM00900"/>
    </source>
</evidence>
<keyword evidence="6" id="KW-0997">Cell inner membrane</keyword>
<name>A0A6F8PMR0_9GAMM</name>
<evidence type="ECO:0000256" key="5">
    <source>
        <dbReference type="ARBA" id="ARBA00022982"/>
    </source>
</evidence>
<keyword evidence="6 7" id="KW-1133">Transmembrane helix</keyword>
<dbReference type="EC" id="7.-.-.-" evidence="6"/>
<dbReference type="InterPro" id="IPR010209">
    <property type="entry name" value="Ion_transpt_RnfG/RsxG"/>
</dbReference>
<keyword evidence="10" id="KW-1185">Reference proteome</keyword>
<dbReference type="GO" id="GO:0005886">
    <property type="term" value="C:plasma membrane"/>
    <property type="evidence" value="ECO:0007669"/>
    <property type="project" value="UniProtKB-SubCell"/>
</dbReference>
<dbReference type="EMBL" id="AP021888">
    <property type="protein sequence ID" value="BBP43376.1"/>
    <property type="molecule type" value="Genomic_DNA"/>
</dbReference>
<dbReference type="KEGG" id="tzo:THMIRHAT_11220"/>